<proteinExistence type="inferred from homology"/>
<feature type="transmembrane region" description="Helical" evidence="16">
    <location>
        <begin position="439"/>
        <end position="460"/>
    </location>
</feature>
<evidence type="ECO:0000256" key="11">
    <source>
        <dbReference type="ARBA" id="ARBA00023295"/>
    </source>
</evidence>
<dbReference type="PANTHER" id="PTHR12145:SF21">
    <property type="entry name" value="MANNAN ENDO-1,6-ALPHA-MANNOSIDASE DFG5"/>
    <property type="match status" value="1"/>
</dbReference>
<dbReference type="Pfam" id="PF03663">
    <property type="entry name" value="Glyco_hydro_76"/>
    <property type="match status" value="1"/>
</dbReference>
<dbReference type="OMA" id="GMFQPPY"/>
<dbReference type="GO" id="GO:0007124">
    <property type="term" value="P:pseudohyphal growth"/>
    <property type="evidence" value="ECO:0007669"/>
    <property type="project" value="EnsemblFungi"/>
</dbReference>
<dbReference type="PANTHER" id="PTHR12145">
    <property type="entry name" value="MANNAN ENDO-1,6-ALPHA-MANNOSIDASE DCW1"/>
    <property type="match status" value="1"/>
</dbReference>
<keyword evidence="5" id="KW-0336">GPI-anchor</keyword>
<dbReference type="GO" id="GO:0008496">
    <property type="term" value="F:mannan endo-1,6-alpha-mannosidase activity"/>
    <property type="evidence" value="ECO:0007669"/>
    <property type="project" value="UniProtKB-UniRule"/>
</dbReference>
<evidence type="ECO:0000313" key="18">
    <source>
        <dbReference type="EMBL" id="CCE64981.1"/>
    </source>
</evidence>
<gene>
    <name evidence="18" type="primary">TPHA0J01600</name>
    <name evidence="18" type="ordered locus">TPHA_0J01600</name>
</gene>
<evidence type="ECO:0000256" key="13">
    <source>
        <dbReference type="ARBA" id="ARBA00054068"/>
    </source>
</evidence>
<comment type="function">
    <text evidence="13">Required for normal synthesis of the cell wall.</text>
</comment>
<evidence type="ECO:0000256" key="15">
    <source>
        <dbReference type="SAM" id="MobiDB-lite"/>
    </source>
</evidence>
<keyword evidence="9" id="KW-0325">Glycoprotein</keyword>
<dbReference type="GO" id="GO:0016052">
    <property type="term" value="P:carbohydrate catabolic process"/>
    <property type="evidence" value="ECO:0007669"/>
    <property type="project" value="InterPro"/>
</dbReference>
<keyword evidence="16" id="KW-1133">Transmembrane helix</keyword>
<accession>G8BYN9</accession>
<dbReference type="PIRSF" id="PIRSF016302">
    <property type="entry name" value="Man_a_manosd"/>
    <property type="match status" value="1"/>
</dbReference>
<keyword evidence="16" id="KW-0812">Transmembrane</keyword>
<evidence type="ECO:0000313" key="19">
    <source>
        <dbReference type="Proteomes" id="UP000005666"/>
    </source>
</evidence>
<evidence type="ECO:0000256" key="9">
    <source>
        <dbReference type="ARBA" id="ARBA00023180"/>
    </source>
</evidence>
<keyword evidence="12" id="KW-0961">Cell wall biogenesis/degradation</keyword>
<dbReference type="FunFam" id="1.50.10.20:FF:000006">
    <property type="entry name" value="Mannan endo-1,6-alpha-mannosidase"/>
    <property type="match status" value="1"/>
</dbReference>
<evidence type="ECO:0000256" key="14">
    <source>
        <dbReference type="PIRNR" id="PIRNR016302"/>
    </source>
</evidence>
<dbReference type="HOGENOM" id="CLU_025694_1_2_1"/>
<evidence type="ECO:0000256" key="16">
    <source>
        <dbReference type="SAM" id="Phobius"/>
    </source>
</evidence>
<organism evidence="18 19">
    <name type="scientific">Tetrapisispora phaffii (strain ATCC 24235 / CBS 4417 / NBRC 1672 / NRRL Y-8282 / UCD 70-5)</name>
    <name type="common">Yeast</name>
    <name type="synonym">Fabospora phaffii</name>
    <dbReference type="NCBI Taxonomy" id="1071381"/>
    <lineage>
        <taxon>Eukaryota</taxon>
        <taxon>Fungi</taxon>
        <taxon>Dikarya</taxon>
        <taxon>Ascomycota</taxon>
        <taxon>Saccharomycotina</taxon>
        <taxon>Saccharomycetes</taxon>
        <taxon>Saccharomycetales</taxon>
        <taxon>Saccharomycetaceae</taxon>
        <taxon>Tetrapisispora</taxon>
    </lineage>
</organism>
<feature type="region of interest" description="Disordered" evidence="15">
    <location>
        <begin position="397"/>
        <end position="417"/>
    </location>
</feature>
<keyword evidence="6 17" id="KW-0732">Signal</keyword>
<dbReference type="eggNOG" id="ENOG502QWHG">
    <property type="taxonomic scope" value="Eukaryota"/>
</dbReference>
<dbReference type="EMBL" id="HE612865">
    <property type="protein sequence ID" value="CCE64981.1"/>
    <property type="molecule type" value="Genomic_DNA"/>
</dbReference>
<dbReference type="STRING" id="1071381.G8BYN9"/>
<dbReference type="Proteomes" id="UP000005666">
    <property type="component" value="Chromosome 10"/>
</dbReference>
<evidence type="ECO:0000256" key="7">
    <source>
        <dbReference type="ARBA" id="ARBA00022801"/>
    </source>
</evidence>
<dbReference type="EC" id="3.2.1.101" evidence="4 14"/>
<keyword evidence="7 14" id="KW-0378">Hydrolase</keyword>
<comment type="similarity">
    <text evidence="3 14">Belongs to the glycosyl hydrolase 76 family.</text>
</comment>
<evidence type="ECO:0000256" key="1">
    <source>
        <dbReference type="ARBA" id="ARBA00001452"/>
    </source>
</evidence>
<dbReference type="AlphaFoldDB" id="G8BYN9"/>
<keyword evidence="19" id="KW-1185">Reference proteome</keyword>
<evidence type="ECO:0000256" key="4">
    <source>
        <dbReference type="ARBA" id="ARBA00012350"/>
    </source>
</evidence>
<evidence type="ECO:0000256" key="3">
    <source>
        <dbReference type="ARBA" id="ARBA00009699"/>
    </source>
</evidence>
<evidence type="ECO:0000256" key="5">
    <source>
        <dbReference type="ARBA" id="ARBA00022622"/>
    </source>
</evidence>
<comment type="subcellular location">
    <subcellularLocation>
        <location evidence="2">Cell membrane</location>
        <topology evidence="2">Lipid-anchor</topology>
        <topology evidence="2">GPI-anchor</topology>
    </subcellularLocation>
</comment>
<comment type="catalytic activity">
    <reaction evidence="1 14">
        <text>Random hydrolysis of (1-&gt;6)-alpha-D-mannosidic linkages in unbranched (1-&gt;6)-mannans.</text>
        <dbReference type="EC" id="3.2.1.101"/>
    </reaction>
</comment>
<dbReference type="GeneID" id="11533174"/>
<dbReference type="Gene3D" id="1.50.10.20">
    <property type="match status" value="1"/>
</dbReference>
<dbReference type="KEGG" id="tpf:TPHA_0J01600"/>
<evidence type="ECO:0000256" key="6">
    <source>
        <dbReference type="ARBA" id="ARBA00022729"/>
    </source>
</evidence>
<dbReference type="InterPro" id="IPR014480">
    <property type="entry name" value="Mannan-1_6-alpha_mannosidase"/>
</dbReference>
<dbReference type="GO" id="GO:0071555">
    <property type="term" value="P:cell wall organization"/>
    <property type="evidence" value="ECO:0007669"/>
    <property type="project" value="UniProtKB-KW"/>
</dbReference>
<reference evidence="18 19" key="1">
    <citation type="journal article" date="2011" name="Proc. Natl. Acad. Sci. U.S.A.">
        <title>Evolutionary erosion of yeast sex chromosomes by mating-type switching accidents.</title>
        <authorList>
            <person name="Gordon J.L."/>
            <person name="Armisen D."/>
            <person name="Proux-Wera E."/>
            <person name="Oheigeartaigh S.S."/>
            <person name="Byrne K.P."/>
            <person name="Wolfe K.H."/>
        </authorList>
    </citation>
    <scope>NUCLEOTIDE SEQUENCE [LARGE SCALE GENOMIC DNA]</scope>
    <source>
        <strain evidence="19">ATCC 24235 / CBS 4417 / NBRC 1672 / NRRL Y-8282 / UCD 70-5</strain>
    </source>
</reference>
<dbReference type="GO" id="GO:0005886">
    <property type="term" value="C:plasma membrane"/>
    <property type="evidence" value="ECO:0007669"/>
    <property type="project" value="UniProtKB-SubCell"/>
</dbReference>
<sequence>MFYLTLLGLISQILYASAITLDVDSKDSVCEATALIQKGMLDYYQGTRYGGTVGMFQPPYYWWEAGEAFGGMLENWYLCQNDTFESLISDALIYQAGSNYDYIPSNQTLVEGNDDQGVWGLTVLGAVERNLPDRDGVPGWLAISQAVFNTMYARWDTAYCGGGLRWQIYTWNSGYNYKNTISNACLFQIAARLGRYTGNNTYLEVAEKVFDWMVDVEYIVLKDVANVYDGATTNYNCSDIVQYEWSYNHGVVLGGLAYMYNATNGTSKWETALTQVLSGATTYFFKNNIMYESACQEAKTCNTDQRSFKSIFSRMLGYTRVLAPYTAATLDTLIETSAKAAAGSCDGGTDGVTCGLSWFDSTNDGYYGLGEQMSALEIINQLLVSSSGAAAEAASSGSASSPYTSSSGGNSTGDASAGLNTTSTNVLQNNLDIESKDKAGAAVATAVILAVLVGGSVWMLF</sequence>
<dbReference type="GO" id="GO:0098552">
    <property type="term" value="C:side of membrane"/>
    <property type="evidence" value="ECO:0007669"/>
    <property type="project" value="UniProtKB-KW"/>
</dbReference>
<evidence type="ECO:0000256" key="17">
    <source>
        <dbReference type="SAM" id="SignalP"/>
    </source>
</evidence>
<name>G8BYN9_TETPH</name>
<protein>
    <recommendedName>
        <fullName evidence="4 14">Mannan endo-1,6-alpha-mannosidase</fullName>
        <ecNumber evidence="4 14">3.2.1.101</ecNumber>
    </recommendedName>
</protein>
<dbReference type="GO" id="GO:0009272">
    <property type="term" value="P:fungal-type cell wall biogenesis"/>
    <property type="evidence" value="ECO:0007669"/>
    <property type="project" value="EnsemblFungi"/>
</dbReference>
<feature type="chain" id="PRO_5003508737" description="Mannan endo-1,6-alpha-mannosidase" evidence="17">
    <location>
        <begin position="19"/>
        <end position="461"/>
    </location>
</feature>
<keyword evidence="10" id="KW-0449">Lipoprotein</keyword>
<evidence type="ECO:0000256" key="12">
    <source>
        <dbReference type="ARBA" id="ARBA00023316"/>
    </source>
</evidence>
<evidence type="ECO:0000256" key="2">
    <source>
        <dbReference type="ARBA" id="ARBA00004609"/>
    </source>
</evidence>
<dbReference type="SUPFAM" id="SSF48208">
    <property type="entry name" value="Six-hairpin glycosidases"/>
    <property type="match status" value="1"/>
</dbReference>
<evidence type="ECO:0000256" key="10">
    <source>
        <dbReference type="ARBA" id="ARBA00023288"/>
    </source>
</evidence>
<evidence type="ECO:0000256" key="8">
    <source>
        <dbReference type="ARBA" id="ARBA00023136"/>
    </source>
</evidence>
<feature type="signal peptide" evidence="17">
    <location>
        <begin position="1"/>
        <end position="18"/>
    </location>
</feature>
<dbReference type="GO" id="GO:0007117">
    <property type="term" value="P:budding cell bud growth"/>
    <property type="evidence" value="ECO:0007669"/>
    <property type="project" value="EnsemblFungi"/>
</dbReference>
<dbReference type="OrthoDB" id="4187847at2759"/>
<dbReference type="InterPro" id="IPR005198">
    <property type="entry name" value="Glyco_hydro_76"/>
</dbReference>
<keyword evidence="8 16" id="KW-0472">Membrane</keyword>
<dbReference type="RefSeq" id="XP_003687415.1">
    <property type="nucleotide sequence ID" value="XM_003687367.1"/>
</dbReference>
<keyword evidence="11 14" id="KW-0326">Glycosidase</keyword>
<dbReference type="InterPro" id="IPR008928">
    <property type="entry name" value="6-hairpin_glycosidase_sf"/>
</dbReference>